<dbReference type="Gene3D" id="1.10.510.10">
    <property type="entry name" value="Transferase(Phosphotransferase) domain 1"/>
    <property type="match status" value="1"/>
</dbReference>
<feature type="compositionally biased region" description="Polar residues" evidence="9">
    <location>
        <begin position="15"/>
        <end position="25"/>
    </location>
</feature>
<organism evidence="12 13">
    <name type="scientific">Cavenderia fasciculata</name>
    <name type="common">Slime mold</name>
    <name type="synonym">Dictyostelium fasciculatum</name>
    <dbReference type="NCBI Taxonomy" id="261658"/>
    <lineage>
        <taxon>Eukaryota</taxon>
        <taxon>Amoebozoa</taxon>
        <taxon>Evosea</taxon>
        <taxon>Eumycetozoa</taxon>
        <taxon>Dictyostelia</taxon>
        <taxon>Acytosteliales</taxon>
        <taxon>Cavenderiaceae</taxon>
        <taxon>Cavenderia</taxon>
    </lineage>
</organism>
<gene>
    <name evidence="12" type="ORF">DFA_08678</name>
</gene>
<dbReference type="SMART" id="SM00133">
    <property type="entry name" value="S_TK_X"/>
    <property type="match status" value="1"/>
</dbReference>
<evidence type="ECO:0000313" key="13">
    <source>
        <dbReference type="Proteomes" id="UP000007797"/>
    </source>
</evidence>
<feature type="compositionally biased region" description="Basic residues" evidence="9">
    <location>
        <begin position="126"/>
        <end position="136"/>
    </location>
</feature>
<accession>F4Q3M4</accession>
<dbReference type="KEGG" id="dfa:DFA_08678"/>
<dbReference type="PROSITE" id="PS00108">
    <property type="entry name" value="PROTEIN_KINASE_ST"/>
    <property type="match status" value="1"/>
</dbReference>
<sequence length="614" mass="67236">MSSSSQDGGGGSGSTITIPANPATNSSSSSLMSMMMSGAARDKQNNTSPSKADSGASPFISIGAWSTPFNNNNNNTMTSSADDGSASPIKRSSPITVRKETAPMLTPKRNANAGSTLAPPPPKSGGKGKPKGKAGHWKMDQPAKLNQAQMQKGFSIETNLNHTFDEVSEPILTHHCSSPLKSPLHHEEEISDFYETISSAEELSDGISSGDESTSIPKVPSNEDLVALSSSHPSVQVINLSTTINLNSFTVTHLVGKGGFGKVHQVIKNDSKKVYALKTLKKNHIIKKNSVQNTISEKDILKRIKHPFIVKLHYAFQDAQKLYLVMDFVNGGQLFYHLKKELMFKESQARFYLAELILGLEHLHELGICHRDLKPENILLDSEGHIVLTDFGLAKEEIGEDELTPCKSFCGTLEYMAPEIITRNGYGKAVDIWSVGILMYDMLVGHPPFTNKNNATLQDMILKEKPKIPKFVSPHGQNLIANLLQKDPKKRLTIQKIKKHGFFKGLEWHKLERREIAPPFIPTVADAHDITNFDITDLQSRVSLSTSPVLSSSQQAYFDGFSFVRSPNFGSLSIAKCHKINNNNTNNVPTVIDNTMTTPTLPTSSPSTIIPIVL</sequence>
<dbReference type="EMBL" id="GL883021">
    <property type="protein sequence ID" value="EGG17682.1"/>
    <property type="molecule type" value="Genomic_DNA"/>
</dbReference>
<evidence type="ECO:0000256" key="2">
    <source>
        <dbReference type="ARBA" id="ARBA00022527"/>
    </source>
</evidence>
<evidence type="ECO:0000259" key="11">
    <source>
        <dbReference type="PROSITE" id="PS51285"/>
    </source>
</evidence>
<dbReference type="SMART" id="SM00220">
    <property type="entry name" value="S_TKc"/>
    <property type="match status" value="1"/>
</dbReference>
<dbReference type="PROSITE" id="PS51285">
    <property type="entry name" value="AGC_KINASE_CTER"/>
    <property type="match status" value="1"/>
</dbReference>
<dbReference type="Pfam" id="PF00069">
    <property type="entry name" value="Pkinase"/>
    <property type="match status" value="1"/>
</dbReference>
<evidence type="ECO:0000256" key="6">
    <source>
        <dbReference type="ARBA" id="ARBA00022777"/>
    </source>
</evidence>
<dbReference type="EC" id="2.7.11.1" evidence="1"/>
<dbReference type="InterPro" id="IPR008271">
    <property type="entry name" value="Ser/Thr_kinase_AS"/>
</dbReference>
<dbReference type="InterPro" id="IPR000961">
    <property type="entry name" value="AGC-kinase_C"/>
</dbReference>
<evidence type="ECO:0000256" key="5">
    <source>
        <dbReference type="ARBA" id="ARBA00022741"/>
    </source>
</evidence>
<keyword evidence="4" id="KW-0808">Transferase</keyword>
<dbReference type="FunFam" id="3.30.200.20:FF:000042">
    <property type="entry name" value="Aurora kinase A"/>
    <property type="match status" value="1"/>
</dbReference>
<dbReference type="STRING" id="1054147.F4Q3M4"/>
<dbReference type="InterPro" id="IPR000719">
    <property type="entry name" value="Prot_kinase_dom"/>
</dbReference>
<evidence type="ECO:0000256" key="1">
    <source>
        <dbReference type="ARBA" id="ARBA00012513"/>
    </source>
</evidence>
<evidence type="ECO:0000256" key="7">
    <source>
        <dbReference type="ARBA" id="ARBA00022840"/>
    </source>
</evidence>
<feature type="domain" description="Protein kinase" evidence="10">
    <location>
        <begin position="249"/>
        <end position="503"/>
    </location>
</feature>
<evidence type="ECO:0000259" key="10">
    <source>
        <dbReference type="PROSITE" id="PS50011"/>
    </source>
</evidence>
<protein>
    <recommendedName>
        <fullName evidence="1">non-specific serine/threonine protein kinase</fullName>
        <ecNumber evidence="1">2.7.11.1</ecNumber>
    </recommendedName>
</protein>
<feature type="domain" description="AGC-kinase C-terminal" evidence="11">
    <location>
        <begin position="504"/>
        <end position="573"/>
    </location>
</feature>
<evidence type="ECO:0000256" key="9">
    <source>
        <dbReference type="SAM" id="MobiDB-lite"/>
    </source>
</evidence>
<dbReference type="GO" id="GO:0005524">
    <property type="term" value="F:ATP binding"/>
    <property type="evidence" value="ECO:0007669"/>
    <property type="project" value="UniProtKB-UniRule"/>
</dbReference>
<name>F4Q3M4_CACFS</name>
<evidence type="ECO:0000256" key="8">
    <source>
        <dbReference type="PROSITE-ProRule" id="PRU10141"/>
    </source>
</evidence>
<dbReference type="GeneID" id="14869463"/>
<evidence type="ECO:0000256" key="4">
    <source>
        <dbReference type="ARBA" id="ARBA00022679"/>
    </source>
</evidence>
<dbReference type="PANTHER" id="PTHR24351">
    <property type="entry name" value="RIBOSOMAL PROTEIN S6 KINASE"/>
    <property type="match status" value="1"/>
</dbReference>
<dbReference type="InterPro" id="IPR017441">
    <property type="entry name" value="Protein_kinase_ATP_BS"/>
</dbReference>
<dbReference type="PROSITE" id="PS50011">
    <property type="entry name" value="PROTEIN_KINASE_DOM"/>
    <property type="match status" value="1"/>
</dbReference>
<keyword evidence="7 8" id="KW-0067">ATP-binding</keyword>
<reference evidence="13" key="1">
    <citation type="journal article" date="2011" name="Genome Res.">
        <title>Phylogeny-wide analysis of social amoeba genomes highlights ancient origins for complex intercellular communication.</title>
        <authorList>
            <person name="Heidel A.J."/>
            <person name="Lawal H.M."/>
            <person name="Felder M."/>
            <person name="Schilde C."/>
            <person name="Helps N.R."/>
            <person name="Tunggal B."/>
            <person name="Rivero F."/>
            <person name="John U."/>
            <person name="Schleicher M."/>
            <person name="Eichinger L."/>
            <person name="Platzer M."/>
            <person name="Noegel A.A."/>
            <person name="Schaap P."/>
            <person name="Gloeckner G."/>
        </authorList>
    </citation>
    <scope>NUCLEOTIDE SEQUENCE [LARGE SCALE GENOMIC DNA]</scope>
    <source>
        <strain evidence="13">SH3</strain>
    </source>
</reference>
<evidence type="ECO:0000313" key="12">
    <source>
        <dbReference type="EMBL" id="EGG17682.1"/>
    </source>
</evidence>
<dbReference type="RefSeq" id="XP_004356166.1">
    <property type="nucleotide sequence ID" value="XM_004356113.1"/>
</dbReference>
<evidence type="ECO:0000256" key="3">
    <source>
        <dbReference type="ARBA" id="ARBA00022553"/>
    </source>
</evidence>
<dbReference type="AlphaFoldDB" id="F4Q3M4"/>
<feature type="region of interest" description="Disordered" evidence="9">
    <location>
        <begin position="1"/>
        <end position="137"/>
    </location>
</feature>
<keyword evidence="3" id="KW-0597">Phosphoprotein</keyword>
<dbReference type="SUPFAM" id="SSF56112">
    <property type="entry name" value="Protein kinase-like (PK-like)"/>
    <property type="match status" value="1"/>
</dbReference>
<feature type="compositionally biased region" description="Low complexity" evidence="9">
    <location>
        <begin position="26"/>
        <end position="37"/>
    </location>
</feature>
<dbReference type="Proteomes" id="UP000007797">
    <property type="component" value="Unassembled WGS sequence"/>
</dbReference>
<dbReference type="Gene3D" id="3.30.200.20">
    <property type="entry name" value="Phosphorylase Kinase, domain 1"/>
    <property type="match status" value="1"/>
</dbReference>
<dbReference type="FunFam" id="1.10.510.10:FF:000008">
    <property type="entry name" value="Non-specific serine/threonine protein kinase"/>
    <property type="match status" value="1"/>
</dbReference>
<dbReference type="OrthoDB" id="63267at2759"/>
<dbReference type="InterPro" id="IPR045270">
    <property type="entry name" value="STKc_AGC"/>
</dbReference>
<dbReference type="CDD" id="cd05123">
    <property type="entry name" value="STKc_AGC"/>
    <property type="match status" value="1"/>
</dbReference>
<keyword evidence="5 8" id="KW-0547">Nucleotide-binding</keyword>
<dbReference type="InterPro" id="IPR011009">
    <property type="entry name" value="Kinase-like_dom_sf"/>
</dbReference>
<keyword evidence="13" id="KW-1185">Reference proteome</keyword>
<keyword evidence="6" id="KW-0418">Kinase</keyword>
<keyword evidence="2" id="KW-0723">Serine/threonine-protein kinase</keyword>
<dbReference type="GO" id="GO:0004674">
    <property type="term" value="F:protein serine/threonine kinase activity"/>
    <property type="evidence" value="ECO:0007669"/>
    <property type="project" value="UniProtKB-KW"/>
</dbReference>
<feature type="binding site" evidence="8">
    <location>
        <position position="288"/>
    </location>
    <ligand>
        <name>ATP</name>
        <dbReference type="ChEBI" id="CHEBI:30616"/>
    </ligand>
</feature>
<proteinExistence type="predicted"/>
<dbReference type="PROSITE" id="PS00107">
    <property type="entry name" value="PROTEIN_KINASE_ATP"/>
    <property type="match status" value="1"/>
</dbReference>